<dbReference type="InterPro" id="IPR004392">
    <property type="entry name" value="Hyd_mat_HypB"/>
</dbReference>
<dbReference type="GO" id="GO:0016151">
    <property type="term" value="F:nickel cation binding"/>
    <property type="evidence" value="ECO:0007669"/>
    <property type="project" value="InterPro"/>
</dbReference>
<evidence type="ECO:0000259" key="10">
    <source>
        <dbReference type="Pfam" id="PF02492"/>
    </source>
</evidence>
<dbReference type="GO" id="GO:0003924">
    <property type="term" value="F:GTPase activity"/>
    <property type="evidence" value="ECO:0007669"/>
    <property type="project" value="InterPro"/>
</dbReference>
<evidence type="ECO:0000256" key="8">
    <source>
        <dbReference type="ARBA" id="ARBA00035238"/>
    </source>
</evidence>
<dbReference type="AlphaFoldDB" id="A0A1F6G4R9"/>
<keyword evidence="2" id="KW-0533">Nickel</keyword>
<keyword evidence="6" id="KW-0862">Zinc</keyword>
<feature type="compositionally biased region" description="Basic and acidic residues" evidence="9">
    <location>
        <begin position="18"/>
        <end position="30"/>
    </location>
</feature>
<proteinExistence type="inferred from homology"/>
<evidence type="ECO:0000256" key="4">
    <source>
        <dbReference type="ARBA" id="ARBA00022741"/>
    </source>
</evidence>
<dbReference type="InterPro" id="IPR027417">
    <property type="entry name" value="P-loop_NTPase"/>
</dbReference>
<organism evidence="11 12">
    <name type="scientific">Candidatus Lambdaproteobacteria bacterium RIFOXYD2_FULL_50_16</name>
    <dbReference type="NCBI Taxonomy" id="1817772"/>
    <lineage>
        <taxon>Bacteria</taxon>
        <taxon>Pseudomonadati</taxon>
        <taxon>Pseudomonadota</taxon>
        <taxon>Candidatus Lambdaproteobacteria</taxon>
    </lineage>
</organism>
<dbReference type="GO" id="GO:0008270">
    <property type="term" value="F:zinc ion binding"/>
    <property type="evidence" value="ECO:0007669"/>
    <property type="project" value="TreeGrafter"/>
</dbReference>
<dbReference type="CDD" id="cd05390">
    <property type="entry name" value="HypB"/>
    <property type="match status" value="1"/>
</dbReference>
<keyword evidence="7" id="KW-0342">GTP-binding</keyword>
<dbReference type="PANTHER" id="PTHR30134:SF2">
    <property type="entry name" value="HYDROGENASE MATURATION FACTOR HYPB"/>
    <property type="match status" value="1"/>
</dbReference>
<feature type="domain" description="CobW/HypB/UreG nucleotide-binding" evidence="10">
    <location>
        <begin position="79"/>
        <end position="233"/>
    </location>
</feature>
<gene>
    <name evidence="11" type="ORF">A2527_14370</name>
</gene>
<accession>A0A1F6G4R9</accession>
<dbReference type="PIRSF" id="PIRSF005624">
    <property type="entry name" value="Ni-bind_GTPase"/>
    <property type="match status" value="1"/>
</dbReference>
<dbReference type="Pfam" id="PF02492">
    <property type="entry name" value="cobW"/>
    <property type="match status" value="1"/>
</dbReference>
<dbReference type="InterPro" id="IPR003495">
    <property type="entry name" value="CobW/HypB/UreG_nucleotide-bd"/>
</dbReference>
<keyword evidence="5" id="KW-0378">Hydrolase</keyword>
<name>A0A1F6G4R9_9PROT</name>
<evidence type="ECO:0000256" key="6">
    <source>
        <dbReference type="ARBA" id="ARBA00022833"/>
    </source>
</evidence>
<evidence type="ECO:0000313" key="11">
    <source>
        <dbReference type="EMBL" id="OGG93106.1"/>
    </source>
</evidence>
<evidence type="ECO:0000256" key="2">
    <source>
        <dbReference type="ARBA" id="ARBA00022596"/>
    </source>
</evidence>
<dbReference type="SUPFAM" id="SSF52540">
    <property type="entry name" value="P-loop containing nucleoside triphosphate hydrolases"/>
    <property type="match status" value="1"/>
</dbReference>
<evidence type="ECO:0000313" key="12">
    <source>
        <dbReference type="Proteomes" id="UP000178449"/>
    </source>
</evidence>
<dbReference type="PANTHER" id="PTHR30134">
    <property type="entry name" value="HYDROGENASE PROTEIN ASSEMBLY PROTEIN, NICKEL CHAPERONE"/>
    <property type="match status" value="1"/>
</dbReference>
<protein>
    <recommendedName>
        <fullName evidence="8">Hydrogenase maturation factor HypB</fullName>
    </recommendedName>
</protein>
<dbReference type="Proteomes" id="UP000178449">
    <property type="component" value="Unassembled WGS sequence"/>
</dbReference>
<sequence>MCRDCGCIEGVTPLIDGKAPETHHEHGHDHSHGHHHDKPAGQEFSLKKAILGRNDHQAAHNREHFQSEGIFACNWISAPGSGKTRLLEALIEENWLRLPLYVLEGDQATQNDADRIKKAGAPVVQINTGSACHLDAQMVHLGLHKLNPTPNSVVMIENVGNMVCPTAFDLGEAVKIALVSATEGDDKPAKYPDLILTADLLVINKIDLIPYLDFDLDACLASVRKLKPNLPVFAVSAKTGEGLEALANWLQKEAIQAQRHQEAV</sequence>
<evidence type="ECO:0000256" key="9">
    <source>
        <dbReference type="SAM" id="MobiDB-lite"/>
    </source>
</evidence>
<comment type="similarity">
    <text evidence="1">Belongs to the SIMIBI class G3E GTPase family. HypB/HupM subfamily.</text>
</comment>
<evidence type="ECO:0000256" key="3">
    <source>
        <dbReference type="ARBA" id="ARBA00022723"/>
    </source>
</evidence>
<keyword evidence="3" id="KW-0479">Metal-binding</keyword>
<dbReference type="EMBL" id="MFNE01000053">
    <property type="protein sequence ID" value="OGG93106.1"/>
    <property type="molecule type" value="Genomic_DNA"/>
</dbReference>
<dbReference type="GO" id="GO:0051604">
    <property type="term" value="P:protein maturation"/>
    <property type="evidence" value="ECO:0007669"/>
    <property type="project" value="InterPro"/>
</dbReference>
<keyword evidence="4" id="KW-0547">Nucleotide-binding</keyword>
<evidence type="ECO:0000256" key="5">
    <source>
        <dbReference type="ARBA" id="ARBA00022801"/>
    </source>
</evidence>
<dbReference type="Gene3D" id="3.40.50.300">
    <property type="entry name" value="P-loop containing nucleotide triphosphate hydrolases"/>
    <property type="match status" value="1"/>
</dbReference>
<dbReference type="NCBIfam" id="TIGR00073">
    <property type="entry name" value="hypB"/>
    <property type="match status" value="1"/>
</dbReference>
<comment type="caution">
    <text evidence="11">The sequence shown here is derived from an EMBL/GenBank/DDBJ whole genome shotgun (WGS) entry which is preliminary data.</text>
</comment>
<evidence type="ECO:0000256" key="1">
    <source>
        <dbReference type="ARBA" id="ARBA00006211"/>
    </source>
</evidence>
<reference evidence="11 12" key="1">
    <citation type="journal article" date="2016" name="Nat. Commun.">
        <title>Thousands of microbial genomes shed light on interconnected biogeochemical processes in an aquifer system.</title>
        <authorList>
            <person name="Anantharaman K."/>
            <person name="Brown C.T."/>
            <person name="Hug L.A."/>
            <person name="Sharon I."/>
            <person name="Castelle C.J."/>
            <person name="Probst A.J."/>
            <person name="Thomas B.C."/>
            <person name="Singh A."/>
            <person name="Wilkins M.J."/>
            <person name="Karaoz U."/>
            <person name="Brodie E.L."/>
            <person name="Williams K.H."/>
            <person name="Hubbard S.S."/>
            <person name="Banfield J.F."/>
        </authorList>
    </citation>
    <scope>NUCLEOTIDE SEQUENCE [LARGE SCALE GENOMIC DNA]</scope>
</reference>
<dbReference type="STRING" id="1817772.A2527_14370"/>
<evidence type="ECO:0000256" key="7">
    <source>
        <dbReference type="ARBA" id="ARBA00023134"/>
    </source>
</evidence>
<dbReference type="GO" id="GO:0005525">
    <property type="term" value="F:GTP binding"/>
    <property type="evidence" value="ECO:0007669"/>
    <property type="project" value="UniProtKB-KW"/>
</dbReference>
<feature type="region of interest" description="Disordered" evidence="9">
    <location>
        <begin position="16"/>
        <end position="40"/>
    </location>
</feature>